<evidence type="ECO:0000313" key="3">
    <source>
        <dbReference type="EMBL" id="KAJ6796840.1"/>
    </source>
</evidence>
<dbReference type="Proteomes" id="UP001140949">
    <property type="component" value="Unassembled WGS sequence"/>
</dbReference>
<dbReference type="InterPro" id="IPR012677">
    <property type="entry name" value="Nucleotide-bd_a/b_plait_sf"/>
</dbReference>
<evidence type="ECO:0000256" key="1">
    <source>
        <dbReference type="PROSITE-ProRule" id="PRU00176"/>
    </source>
</evidence>
<dbReference type="EMBL" id="JANAVB010038615">
    <property type="protein sequence ID" value="KAJ6800877.1"/>
    <property type="molecule type" value="Genomic_DNA"/>
</dbReference>
<keyword evidence="5" id="KW-1185">Reference proteome</keyword>
<proteinExistence type="predicted"/>
<dbReference type="PANTHER" id="PTHR32343:SF29">
    <property type="entry name" value="RNA-BINDING (RRM_RBD_RNP MOTIFS) FAMILY PROTEIN"/>
    <property type="match status" value="1"/>
</dbReference>
<protein>
    <submittedName>
        <fullName evidence="4">Binding partner of ACD11 1-like</fullName>
    </submittedName>
</protein>
<accession>A0AAX6E9R8</accession>
<reference evidence="4" key="1">
    <citation type="journal article" date="2023" name="GigaByte">
        <title>Genome assembly of the bearded iris, Iris pallida Lam.</title>
        <authorList>
            <person name="Bruccoleri R.E."/>
            <person name="Oakeley E.J."/>
            <person name="Faust A.M.E."/>
            <person name="Altorfer M."/>
            <person name="Dessus-Babus S."/>
            <person name="Burckhardt D."/>
            <person name="Oertli M."/>
            <person name="Naumann U."/>
            <person name="Petersen F."/>
            <person name="Wong J."/>
        </authorList>
    </citation>
    <scope>NUCLEOTIDE SEQUENCE</scope>
    <source>
        <strain evidence="4">GSM-AAB239-AS_SAM_17_03QT</strain>
    </source>
</reference>
<dbReference type="PROSITE" id="PS50102">
    <property type="entry name" value="RRM"/>
    <property type="match status" value="1"/>
</dbReference>
<sequence length="284" mass="30687">MSMTTVKVSNISLSASIQDIREFFSFSGDIVYVEMRSESDKSQIAYVTFKESQGADTAVLLSGATIVDLTVTVVLAENYQLPPEAYKSATVEGKSIALQNAEDVMSSMLARGFVLGKDALQRAKSFDERHGLTSNASATVASLDRRIGLSEKISLGTAVVNEKVREVDERFQVSQITRSALAAAEQKASTAGSAILSNSYVLTGVSWVSAALNKMANAAGDVTSMAREKVEKAEEEKKESISRERKGMLDEFAMFHLDETYGEPAVVQATDSPTLGADRKLRNM</sequence>
<organism evidence="4 5">
    <name type="scientific">Iris pallida</name>
    <name type="common">Sweet iris</name>
    <dbReference type="NCBI Taxonomy" id="29817"/>
    <lineage>
        <taxon>Eukaryota</taxon>
        <taxon>Viridiplantae</taxon>
        <taxon>Streptophyta</taxon>
        <taxon>Embryophyta</taxon>
        <taxon>Tracheophyta</taxon>
        <taxon>Spermatophyta</taxon>
        <taxon>Magnoliopsida</taxon>
        <taxon>Liliopsida</taxon>
        <taxon>Asparagales</taxon>
        <taxon>Iridaceae</taxon>
        <taxon>Iridoideae</taxon>
        <taxon>Irideae</taxon>
        <taxon>Iris</taxon>
    </lineage>
</organism>
<dbReference type="EMBL" id="JANAVB010041219">
    <property type="protein sequence ID" value="KAJ6796840.1"/>
    <property type="molecule type" value="Genomic_DNA"/>
</dbReference>
<dbReference type="InterPro" id="IPR035979">
    <property type="entry name" value="RBD_domain_sf"/>
</dbReference>
<dbReference type="PANTHER" id="PTHR32343">
    <property type="entry name" value="SERINE/ARGININE-RICH SPLICING FACTOR"/>
    <property type="match status" value="1"/>
</dbReference>
<dbReference type="GO" id="GO:0003723">
    <property type="term" value="F:RNA binding"/>
    <property type="evidence" value="ECO:0007669"/>
    <property type="project" value="UniProtKB-UniRule"/>
</dbReference>
<evidence type="ECO:0000313" key="4">
    <source>
        <dbReference type="EMBL" id="KAJ6800877.1"/>
    </source>
</evidence>
<comment type="caution">
    <text evidence="4">The sequence shown here is derived from an EMBL/GenBank/DDBJ whole genome shotgun (WGS) entry which is preliminary data.</text>
</comment>
<dbReference type="SUPFAM" id="SSF54928">
    <property type="entry name" value="RNA-binding domain, RBD"/>
    <property type="match status" value="1"/>
</dbReference>
<keyword evidence="1" id="KW-0694">RNA-binding</keyword>
<evidence type="ECO:0000259" key="2">
    <source>
        <dbReference type="PROSITE" id="PS50102"/>
    </source>
</evidence>
<dbReference type="SMART" id="SM00360">
    <property type="entry name" value="RRM"/>
    <property type="match status" value="1"/>
</dbReference>
<evidence type="ECO:0000313" key="5">
    <source>
        <dbReference type="Proteomes" id="UP001140949"/>
    </source>
</evidence>
<dbReference type="Gene3D" id="3.30.70.330">
    <property type="match status" value="1"/>
</dbReference>
<feature type="domain" description="RRM" evidence="2">
    <location>
        <begin position="4"/>
        <end position="78"/>
    </location>
</feature>
<name>A0AAX6E9R8_IRIPA</name>
<reference evidence="4" key="2">
    <citation type="submission" date="2023-04" db="EMBL/GenBank/DDBJ databases">
        <authorList>
            <person name="Bruccoleri R.E."/>
            <person name="Oakeley E.J."/>
            <person name="Faust A.-M."/>
            <person name="Dessus-Babus S."/>
            <person name="Altorfer M."/>
            <person name="Burckhardt D."/>
            <person name="Oertli M."/>
            <person name="Naumann U."/>
            <person name="Petersen F."/>
            <person name="Wong J."/>
        </authorList>
    </citation>
    <scope>NUCLEOTIDE SEQUENCE</scope>
    <source>
        <strain evidence="4">GSM-AAB239-AS_SAM_17_03QT</strain>
        <tissue evidence="4">Leaf</tissue>
    </source>
</reference>
<dbReference type="InterPro" id="IPR000504">
    <property type="entry name" value="RRM_dom"/>
</dbReference>
<dbReference type="Pfam" id="PF00076">
    <property type="entry name" value="RRM_1"/>
    <property type="match status" value="1"/>
</dbReference>
<dbReference type="AlphaFoldDB" id="A0AAX6E9R8"/>
<gene>
    <name evidence="4" type="ORF">M6B38_202440</name>
    <name evidence="3" type="ORF">M6B38_220525</name>
</gene>